<dbReference type="RefSeq" id="WP_163691431.1">
    <property type="nucleotide sequence ID" value="NZ_FXTW01000001.1"/>
</dbReference>
<dbReference type="Gene3D" id="2.60.40.1120">
    <property type="entry name" value="Carboxypeptidase-like, regulatory domain"/>
    <property type="match status" value="1"/>
</dbReference>
<feature type="domain" description="DUF4140" evidence="4">
    <location>
        <begin position="35"/>
        <end position="132"/>
    </location>
</feature>
<evidence type="ECO:0000256" key="1">
    <source>
        <dbReference type="SAM" id="Coils"/>
    </source>
</evidence>
<dbReference type="InterPro" id="IPR008969">
    <property type="entry name" value="CarboxyPept-like_regulatory"/>
</dbReference>
<feature type="domain" description="DUF4139" evidence="3">
    <location>
        <begin position="217"/>
        <end position="613"/>
    </location>
</feature>
<dbReference type="NCBIfam" id="TIGR02231">
    <property type="entry name" value="mucoidy inhibitor MuiA family protein"/>
    <property type="match status" value="2"/>
</dbReference>
<proteinExistence type="predicted"/>
<sequence length="620" mass="69539">MIYRTFNALLLLFCIQLTQAQEIREIEVKTTVKDVTVFIEGAQITRKKAVDVPAGTSLLRFTDLSPFINGKSIQLKADGNVIVLSVNPQQNYMEKLEKSAELLNLEAQLEKVRNEIRKVRTYLDILNEEVVFLQANKVIGGNQTLTATTFKSAAEYYGSQLTTLKLKELERKAELDELSVKERDLQNQVNTLTGKKEYANGEVLVKLEAKRAGRTNLELSYVVGNAGWFPSYDIRSTNIDEPVSLVYKANVKQDTKIDWKDVNLRLSSANPNISGTAPELQTYFLDYNTLPPVYNRTVTEVSGIVRGQDGYPLPGANIRVAGSTIGTQTDFDGRYSISVPANATSLQYSYIGFVTQTLPVNRSVINVTLIEDFQALEEVVIVGSGRKEKLAVEDGLAGAAQGVVIRGVSTVPLQQVEKQTTVDFVIDLPYTVNSDNQTYTVNMADYALPAHYQYYSIPKIEKEAFLISSIADWEKYNLLEGEANIFFENTFVGKTVLDVRYASDTLDISLGRDKAVSVNREKITDFSSKKFVGTRKEESRAWKLTVKNNKSKLVNILLLDQVPVSQRDEIRVEAEELSGGKLDSTTGEVKWELRLNPNEEKVLTLRYVVKYPRNRNLVIE</sequence>
<dbReference type="InterPro" id="IPR037291">
    <property type="entry name" value="DUF4139"/>
</dbReference>
<reference evidence="5 6" key="1">
    <citation type="submission" date="2020-01" db="EMBL/GenBank/DDBJ databases">
        <title>Muriicola jejuensis KCTC 22299.</title>
        <authorList>
            <person name="Wang G."/>
        </authorList>
    </citation>
    <scope>NUCLEOTIDE SEQUENCE [LARGE SCALE GENOMIC DNA]</scope>
    <source>
        <strain evidence="5 6">KCTC 22299</strain>
    </source>
</reference>
<dbReference type="SUPFAM" id="SSF49464">
    <property type="entry name" value="Carboxypeptidase regulatory domain-like"/>
    <property type="match status" value="1"/>
</dbReference>
<protein>
    <submittedName>
        <fullName evidence="5">Mucoidy inhibitor MuiA family protein</fullName>
    </submittedName>
</protein>
<evidence type="ECO:0000313" key="6">
    <source>
        <dbReference type="Proteomes" id="UP000468443"/>
    </source>
</evidence>
<comment type="caution">
    <text evidence="5">The sequence shown here is derived from an EMBL/GenBank/DDBJ whole genome shotgun (WGS) entry which is preliminary data.</text>
</comment>
<dbReference type="Pfam" id="PF13715">
    <property type="entry name" value="CarbopepD_reg_2"/>
    <property type="match status" value="1"/>
</dbReference>
<dbReference type="InterPro" id="IPR011935">
    <property type="entry name" value="CHP02231"/>
</dbReference>
<keyword evidence="1" id="KW-0175">Coiled coil</keyword>
<accession>A0A6P0U8A4</accession>
<keyword evidence="6" id="KW-1185">Reference proteome</keyword>
<feature type="chain" id="PRO_5026653123" evidence="2">
    <location>
        <begin position="21"/>
        <end position="620"/>
    </location>
</feature>
<evidence type="ECO:0000259" key="4">
    <source>
        <dbReference type="Pfam" id="PF13600"/>
    </source>
</evidence>
<dbReference type="PANTHER" id="PTHR31005:SF8">
    <property type="entry name" value="DUF4139 DOMAIN-CONTAINING PROTEIN"/>
    <property type="match status" value="1"/>
</dbReference>
<dbReference type="PANTHER" id="PTHR31005">
    <property type="entry name" value="DUF4139 DOMAIN-CONTAINING PROTEIN"/>
    <property type="match status" value="1"/>
</dbReference>
<evidence type="ECO:0000256" key="2">
    <source>
        <dbReference type="SAM" id="SignalP"/>
    </source>
</evidence>
<dbReference type="Pfam" id="PF13600">
    <property type="entry name" value="DUF4140"/>
    <property type="match status" value="1"/>
</dbReference>
<gene>
    <name evidence="5" type="ORF">GWK09_02505</name>
</gene>
<feature type="signal peptide" evidence="2">
    <location>
        <begin position="1"/>
        <end position="20"/>
    </location>
</feature>
<dbReference type="AlphaFoldDB" id="A0A6P0U8A4"/>
<evidence type="ECO:0000259" key="3">
    <source>
        <dbReference type="Pfam" id="PF13598"/>
    </source>
</evidence>
<organism evidence="5 6">
    <name type="scientific">Muriicola jejuensis</name>
    <dbReference type="NCBI Taxonomy" id="504488"/>
    <lineage>
        <taxon>Bacteria</taxon>
        <taxon>Pseudomonadati</taxon>
        <taxon>Bacteroidota</taxon>
        <taxon>Flavobacteriia</taxon>
        <taxon>Flavobacteriales</taxon>
        <taxon>Flavobacteriaceae</taxon>
        <taxon>Muriicola</taxon>
    </lineage>
</organism>
<dbReference type="Pfam" id="PF13598">
    <property type="entry name" value="DUF4139"/>
    <property type="match status" value="1"/>
</dbReference>
<name>A0A6P0U8A4_9FLAO</name>
<dbReference type="InterPro" id="IPR025554">
    <property type="entry name" value="DUF4140"/>
</dbReference>
<dbReference type="Proteomes" id="UP000468443">
    <property type="component" value="Unassembled WGS sequence"/>
</dbReference>
<evidence type="ECO:0000313" key="5">
    <source>
        <dbReference type="EMBL" id="NER09375.1"/>
    </source>
</evidence>
<feature type="coiled-coil region" evidence="1">
    <location>
        <begin position="93"/>
        <end position="129"/>
    </location>
</feature>
<dbReference type="EMBL" id="JAABOP010000001">
    <property type="protein sequence ID" value="NER09375.1"/>
    <property type="molecule type" value="Genomic_DNA"/>
</dbReference>
<keyword evidence="2" id="KW-0732">Signal</keyword>